<name>X1Q9H4_9ZZZZ</name>
<gene>
    <name evidence="1" type="ORF">S06H3_57463</name>
</gene>
<comment type="caution">
    <text evidence="1">The sequence shown here is derived from an EMBL/GenBank/DDBJ whole genome shotgun (WGS) entry which is preliminary data.</text>
</comment>
<sequence>MGNGKGLGLIALLGLVLYMSKDKKVTNGFPSFPSLPTLPTLPTLPIELPPIVTDILNGNGLAKP</sequence>
<evidence type="ECO:0000313" key="1">
    <source>
        <dbReference type="EMBL" id="GAI47685.1"/>
    </source>
</evidence>
<feature type="non-terminal residue" evidence="1">
    <location>
        <position position="64"/>
    </location>
</feature>
<proteinExistence type="predicted"/>
<accession>X1Q9H4</accession>
<dbReference type="EMBL" id="BARV01037091">
    <property type="protein sequence ID" value="GAI47685.1"/>
    <property type="molecule type" value="Genomic_DNA"/>
</dbReference>
<dbReference type="AlphaFoldDB" id="X1Q9H4"/>
<reference evidence="1" key="1">
    <citation type="journal article" date="2014" name="Front. Microbiol.">
        <title>High frequency of phylogenetically diverse reductive dehalogenase-homologous genes in deep subseafloor sedimentary metagenomes.</title>
        <authorList>
            <person name="Kawai M."/>
            <person name="Futagami T."/>
            <person name="Toyoda A."/>
            <person name="Takaki Y."/>
            <person name="Nishi S."/>
            <person name="Hori S."/>
            <person name="Arai W."/>
            <person name="Tsubouchi T."/>
            <person name="Morono Y."/>
            <person name="Uchiyama I."/>
            <person name="Ito T."/>
            <person name="Fujiyama A."/>
            <person name="Inagaki F."/>
            <person name="Takami H."/>
        </authorList>
    </citation>
    <scope>NUCLEOTIDE SEQUENCE</scope>
    <source>
        <strain evidence="1">Expedition CK06-06</strain>
    </source>
</reference>
<protein>
    <submittedName>
        <fullName evidence="1">Uncharacterized protein</fullName>
    </submittedName>
</protein>
<organism evidence="1">
    <name type="scientific">marine sediment metagenome</name>
    <dbReference type="NCBI Taxonomy" id="412755"/>
    <lineage>
        <taxon>unclassified sequences</taxon>
        <taxon>metagenomes</taxon>
        <taxon>ecological metagenomes</taxon>
    </lineage>
</organism>